<dbReference type="Proteomes" id="UP000324222">
    <property type="component" value="Unassembled WGS sequence"/>
</dbReference>
<protein>
    <submittedName>
        <fullName evidence="1">Uncharacterized protein</fullName>
    </submittedName>
</protein>
<evidence type="ECO:0000313" key="1">
    <source>
        <dbReference type="EMBL" id="MPC20775.1"/>
    </source>
</evidence>
<reference evidence="1 2" key="1">
    <citation type="submission" date="2019-05" db="EMBL/GenBank/DDBJ databases">
        <title>Another draft genome of Portunus trituberculatus and its Hox gene families provides insights of decapod evolution.</title>
        <authorList>
            <person name="Jeong J.-H."/>
            <person name="Song I."/>
            <person name="Kim S."/>
            <person name="Choi T."/>
            <person name="Kim D."/>
            <person name="Ryu S."/>
            <person name="Kim W."/>
        </authorList>
    </citation>
    <scope>NUCLEOTIDE SEQUENCE [LARGE SCALE GENOMIC DNA]</scope>
    <source>
        <tissue evidence="1">Muscle</tissue>
    </source>
</reference>
<evidence type="ECO:0000313" key="2">
    <source>
        <dbReference type="Proteomes" id="UP000324222"/>
    </source>
</evidence>
<gene>
    <name evidence="1" type="ORF">E2C01_013732</name>
</gene>
<comment type="caution">
    <text evidence="1">The sequence shown here is derived from an EMBL/GenBank/DDBJ whole genome shotgun (WGS) entry which is preliminary data.</text>
</comment>
<proteinExistence type="predicted"/>
<dbReference type="EMBL" id="VSRR010000909">
    <property type="protein sequence ID" value="MPC20775.1"/>
    <property type="molecule type" value="Genomic_DNA"/>
</dbReference>
<dbReference type="AlphaFoldDB" id="A0A5B7DI33"/>
<name>A0A5B7DI33_PORTR</name>
<sequence>MRSLASPSHPPPTQADLRKECQHPPMVTHRSGISPAGLLLHFSPPHSHVQLRVHTSSSFCVKPSPNPSFTGTSLGVMLHIGHSLFLTSDDRIQIIRLCL</sequence>
<organism evidence="1 2">
    <name type="scientific">Portunus trituberculatus</name>
    <name type="common">Swimming crab</name>
    <name type="synonym">Neptunus trituberculatus</name>
    <dbReference type="NCBI Taxonomy" id="210409"/>
    <lineage>
        <taxon>Eukaryota</taxon>
        <taxon>Metazoa</taxon>
        <taxon>Ecdysozoa</taxon>
        <taxon>Arthropoda</taxon>
        <taxon>Crustacea</taxon>
        <taxon>Multicrustacea</taxon>
        <taxon>Malacostraca</taxon>
        <taxon>Eumalacostraca</taxon>
        <taxon>Eucarida</taxon>
        <taxon>Decapoda</taxon>
        <taxon>Pleocyemata</taxon>
        <taxon>Brachyura</taxon>
        <taxon>Eubrachyura</taxon>
        <taxon>Portunoidea</taxon>
        <taxon>Portunidae</taxon>
        <taxon>Portuninae</taxon>
        <taxon>Portunus</taxon>
    </lineage>
</organism>
<accession>A0A5B7DI33</accession>
<keyword evidence="2" id="KW-1185">Reference proteome</keyword>